<reference evidence="1" key="1">
    <citation type="journal article" date="2015" name="Nature">
        <title>Complex archaea that bridge the gap between prokaryotes and eukaryotes.</title>
        <authorList>
            <person name="Spang A."/>
            <person name="Saw J.H."/>
            <person name="Jorgensen S.L."/>
            <person name="Zaremba-Niedzwiedzka K."/>
            <person name="Martijn J."/>
            <person name="Lind A.E."/>
            <person name="van Eijk R."/>
            <person name="Schleper C."/>
            <person name="Guy L."/>
            <person name="Ettema T.J."/>
        </authorList>
    </citation>
    <scope>NUCLEOTIDE SEQUENCE</scope>
</reference>
<protein>
    <submittedName>
        <fullName evidence="1">Uncharacterized protein</fullName>
    </submittedName>
</protein>
<dbReference type="EMBL" id="LAZR01021372">
    <property type="protein sequence ID" value="KKL85559.1"/>
    <property type="molecule type" value="Genomic_DNA"/>
</dbReference>
<comment type="caution">
    <text evidence="1">The sequence shown here is derived from an EMBL/GenBank/DDBJ whole genome shotgun (WGS) entry which is preliminary data.</text>
</comment>
<gene>
    <name evidence="1" type="ORF">LCGC14_1953540</name>
</gene>
<proteinExistence type="predicted"/>
<name>A0A0F9FGN0_9ZZZZ</name>
<evidence type="ECO:0000313" key="1">
    <source>
        <dbReference type="EMBL" id="KKL85559.1"/>
    </source>
</evidence>
<organism evidence="1">
    <name type="scientific">marine sediment metagenome</name>
    <dbReference type="NCBI Taxonomy" id="412755"/>
    <lineage>
        <taxon>unclassified sequences</taxon>
        <taxon>metagenomes</taxon>
        <taxon>ecological metagenomes</taxon>
    </lineage>
</organism>
<accession>A0A0F9FGN0</accession>
<dbReference type="AlphaFoldDB" id="A0A0F9FGN0"/>
<sequence length="132" mass="15104">MEEFVIRDSGERVEFESGMVRDIGGKKARFFRCLAGSMLRRWAEHLHKGQVKYPDVSPGVANWTLAKGEEELQRFKESAFDHMIDWLEGKEDEDHGAAVFFNINGAEYVKEVIRNGKILKTSKEENESPKVG</sequence>